<keyword evidence="2" id="KW-1185">Reference proteome</keyword>
<proteinExistence type="predicted"/>
<dbReference type="AlphaFoldDB" id="A0A6I4IN32"/>
<reference evidence="1 2" key="1">
    <citation type="submission" date="2020-12" db="EMBL/GenBank/DDBJ databases">
        <title>HMF7856_wgs.fasta genome submission.</title>
        <authorList>
            <person name="Kang H."/>
            <person name="Kim H."/>
            <person name="Joh K."/>
        </authorList>
    </citation>
    <scope>NUCLEOTIDE SEQUENCE [LARGE SCALE GENOMIC DNA]</scope>
    <source>
        <strain evidence="1 2">HMF7856</strain>
    </source>
</reference>
<name>A0A6I4IN32_9SPHI</name>
<evidence type="ECO:0000313" key="2">
    <source>
        <dbReference type="Proteomes" id="UP000429232"/>
    </source>
</evidence>
<protein>
    <submittedName>
        <fullName evidence="1">Uncharacterized protein</fullName>
    </submittedName>
</protein>
<gene>
    <name evidence="1" type="ORF">GO620_008585</name>
</gene>
<sequence>MEFEEDYLPEGGKHEYDIEIYSRTAVFWFTLIFTTLFGGTLLVLNLRGAGYTRRAIIVGVFSVAYYVVETFAATFIAKNYLLHLKAQDLLFALSVIKLAFDLTAALILVLVFYKRYFPEKDYYPKSVTAPLAVAFVLFVIYSIIGQGLMKH</sequence>
<organism evidence="1 2">
    <name type="scientific">Mucilaginibacter ginkgonis</name>
    <dbReference type="NCBI Taxonomy" id="2682091"/>
    <lineage>
        <taxon>Bacteria</taxon>
        <taxon>Pseudomonadati</taxon>
        <taxon>Bacteroidota</taxon>
        <taxon>Sphingobacteriia</taxon>
        <taxon>Sphingobacteriales</taxon>
        <taxon>Sphingobacteriaceae</taxon>
        <taxon>Mucilaginibacter</taxon>
    </lineage>
</organism>
<evidence type="ECO:0000313" key="1">
    <source>
        <dbReference type="EMBL" id="QQL48256.1"/>
    </source>
</evidence>
<dbReference type="EMBL" id="CP066775">
    <property type="protein sequence ID" value="QQL48256.1"/>
    <property type="molecule type" value="Genomic_DNA"/>
</dbReference>
<accession>A0A6I4IN32</accession>
<dbReference type="Proteomes" id="UP000429232">
    <property type="component" value="Chromosome"/>
</dbReference>
<dbReference type="RefSeq" id="WP_157524250.1">
    <property type="nucleotide sequence ID" value="NZ_CP066775.1"/>
</dbReference>
<dbReference type="KEGG" id="mgik:GO620_008585"/>